<proteinExistence type="predicted"/>
<dbReference type="AlphaFoldDB" id="A0A381EF54"/>
<accession>A0A381EF54</accession>
<dbReference type="RefSeq" id="WP_115612578.1">
    <property type="nucleotide sequence ID" value="NZ_JBHLZC010000001.1"/>
</dbReference>
<dbReference type="Proteomes" id="UP000254572">
    <property type="component" value="Unassembled WGS sequence"/>
</dbReference>
<evidence type="ECO:0008006" key="3">
    <source>
        <dbReference type="Google" id="ProtNLM"/>
    </source>
</evidence>
<keyword evidence="2" id="KW-1185">Reference proteome</keyword>
<evidence type="ECO:0000313" key="2">
    <source>
        <dbReference type="Proteomes" id="UP000254572"/>
    </source>
</evidence>
<protein>
    <recommendedName>
        <fullName evidence="3">Restriction endonuclease</fullName>
    </recommendedName>
</protein>
<dbReference type="OrthoDB" id="849931at2"/>
<name>A0A381EF54_9GAMM</name>
<sequence>MILIRRDNGFRFAAHWRYAQSKAAAMLAQQLYSRFGYDDELRLEKAAIGCLGEAAFRHFLHSQRIPFQEDTTDFSQARSDAFDVAIHGKTIDVKVAKKSTPNLPNDHWTYGYPQEQHPASKDYVVVGLVDFTLGIVAFYGWISGAQISRYPVVTQNSYAKFPYETPNHEFRYGDMNKDFQQLFRLCAAAPTV</sequence>
<organism evidence="1 2">
    <name type="scientific">Cardiobacterium valvarum</name>
    <dbReference type="NCBI Taxonomy" id="194702"/>
    <lineage>
        <taxon>Bacteria</taxon>
        <taxon>Pseudomonadati</taxon>
        <taxon>Pseudomonadota</taxon>
        <taxon>Gammaproteobacteria</taxon>
        <taxon>Cardiobacteriales</taxon>
        <taxon>Cardiobacteriaceae</taxon>
        <taxon>Cardiobacterium</taxon>
    </lineage>
</organism>
<dbReference type="EMBL" id="UFUW01000001">
    <property type="protein sequence ID" value="SUX25590.1"/>
    <property type="molecule type" value="Genomic_DNA"/>
</dbReference>
<reference evidence="1 2" key="1">
    <citation type="submission" date="2018-06" db="EMBL/GenBank/DDBJ databases">
        <authorList>
            <consortium name="Pathogen Informatics"/>
            <person name="Doyle S."/>
        </authorList>
    </citation>
    <scope>NUCLEOTIDE SEQUENCE [LARGE SCALE GENOMIC DNA]</scope>
    <source>
        <strain evidence="1 2">NCTC13294</strain>
    </source>
</reference>
<evidence type="ECO:0000313" key="1">
    <source>
        <dbReference type="EMBL" id="SUX25590.1"/>
    </source>
</evidence>
<gene>
    <name evidence="1" type="ORF">NCTC13294_02510</name>
</gene>